<gene>
    <name evidence="1" type="ORF">LCGC14_3029350</name>
</gene>
<feature type="non-terminal residue" evidence="1">
    <location>
        <position position="157"/>
    </location>
</feature>
<organism evidence="1">
    <name type="scientific">marine sediment metagenome</name>
    <dbReference type="NCBI Taxonomy" id="412755"/>
    <lineage>
        <taxon>unclassified sequences</taxon>
        <taxon>metagenomes</taxon>
        <taxon>ecological metagenomes</taxon>
    </lineage>
</organism>
<comment type="caution">
    <text evidence="1">The sequence shown here is derived from an EMBL/GenBank/DDBJ whole genome shotgun (WGS) entry which is preliminary data.</text>
</comment>
<accession>A0A0F8ZJ24</accession>
<evidence type="ECO:0000313" key="1">
    <source>
        <dbReference type="EMBL" id="KKK59941.1"/>
    </source>
</evidence>
<name>A0A0F8ZJ24_9ZZZZ</name>
<dbReference type="EMBL" id="LAZR01063217">
    <property type="protein sequence ID" value="KKK59941.1"/>
    <property type="molecule type" value="Genomic_DNA"/>
</dbReference>
<reference evidence="1" key="1">
    <citation type="journal article" date="2015" name="Nature">
        <title>Complex archaea that bridge the gap between prokaryotes and eukaryotes.</title>
        <authorList>
            <person name="Spang A."/>
            <person name="Saw J.H."/>
            <person name="Jorgensen S.L."/>
            <person name="Zaremba-Niedzwiedzka K."/>
            <person name="Martijn J."/>
            <person name="Lind A.E."/>
            <person name="van Eijk R."/>
            <person name="Schleper C."/>
            <person name="Guy L."/>
            <person name="Ettema T.J."/>
        </authorList>
    </citation>
    <scope>NUCLEOTIDE SEQUENCE</scope>
</reference>
<dbReference type="AlphaFoldDB" id="A0A0F8ZJ24"/>
<sequence>MVDTLLNSFEPLIAAALRRGDIDGNQATTLRLRLDVTGRADDVVHSWISPATNDPEFEHFDFSSGEGEVLPHEAASFHTNTETEVPTATDTTIIFDGTASPANWTNGLTRDETIFDKIYVTGVPGKSVYFVSGHLSFQADVAGIRSIAVRTGSGAFI</sequence>
<proteinExistence type="predicted"/>
<protein>
    <submittedName>
        <fullName evidence="1">Uncharacterized protein</fullName>
    </submittedName>
</protein>